<evidence type="ECO:0000313" key="2">
    <source>
        <dbReference type="Proteomes" id="UP000060602"/>
    </source>
</evidence>
<sequence length="319" mass="35332">MEKHEHYDEADLPAVKKIVVALAGMREDEGLFSARQLDYIKTRTYDKKLPPMVGLTLVPISTEVPEWAETFTYFMYDEVGMAKIVANYADDLPRADVKGEEKIAQIKNIGDSYGYSVMELRAAAANRSDLPTRKSMAARKAIEIKLNQMALIGDRKFGLYGLVNHPNVPLVVGLHGDWLNPATTPDQILADLDMIYDAVTNQSKDVHTPTRIVMPTEQRSRIFSRRVPDSNGKTVGQFFLDKHPGLQIIGAAEFKGAGANGKDLILAYEYSEENLAMELPMPFNQLAAQARGLELVVPCLARVGGVVVYYPLSMAKGDI</sequence>
<dbReference type="AlphaFoldDB" id="A0A0X8NXI0"/>
<dbReference type="RefSeq" id="WP_061071835.1">
    <property type="nucleotide sequence ID" value="NZ_CP014060.2"/>
</dbReference>
<accession>A0A0X8NXI0</accession>
<dbReference type="PIRSF" id="PIRSF029202">
    <property type="entry name" value="UCP029202"/>
    <property type="match status" value="1"/>
</dbReference>
<dbReference type="InterPro" id="IPR020049">
    <property type="entry name" value="Major_capsid-like"/>
</dbReference>
<name>A0A0X8NXI0_ALCXX</name>
<organism evidence="1 2">
    <name type="scientific">Alcaligenes xylosoxydans xylosoxydans</name>
    <name type="common">Achromobacter xylosoxidans</name>
    <dbReference type="NCBI Taxonomy" id="85698"/>
    <lineage>
        <taxon>Bacteria</taxon>
        <taxon>Pseudomonadati</taxon>
        <taxon>Pseudomonadota</taxon>
        <taxon>Betaproteobacteria</taxon>
        <taxon>Burkholderiales</taxon>
        <taxon>Alcaligenaceae</taxon>
        <taxon>Achromobacter</taxon>
    </lineage>
</organism>
<proteinExistence type="predicted"/>
<dbReference type="EMBL" id="CP014060">
    <property type="protein sequence ID" value="AMG36120.1"/>
    <property type="molecule type" value="Genomic_DNA"/>
</dbReference>
<evidence type="ECO:0000313" key="1">
    <source>
        <dbReference type="EMBL" id="AMG36120.1"/>
    </source>
</evidence>
<protein>
    <submittedName>
        <fullName evidence="1">DUF2184 domain-containing protein</fullName>
    </submittedName>
</protein>
<gene>
    <name evidence="1" type="ORF">AL504_08815</name>
</gene>
<dbReference type="Proteomes" id="UP000060602">
    <property type="component" value="Chromosome"/>
</dbReference>
<dbReference type="Pfam" id="PF09950">
    <property type="entry name" value="Major_capside"/>
    <property type="match status" value="1"/>
</dbReference>
<reference evidence="2" key="1">
    <citation type="submission" date="2015-12" db="EMBL/GenBank/DDBJ databases">
        <title>FDA dAtabase for Regulatory Grade micrObial Sequences (FDA-ARGOS): Supporting development and validation of Infectious Disease Dx tests.</title>
        <authorList>
            <person name="Case J."/>
            <person name="Tallon L."/>
            <person name="Sadzewicz L."/>
            <person name="Sengamalay N."/>
            <person name="Ott S."/>
            <person name="Godinez A."/>
            <person name="Nagaraj S."/>
            <person name="Nadendla S."/>
            <person name="Sichtig H."/>
        </authorList>
    </citation>
    <scope>NUCLEOTIDE SEQUENCE [LARGE SCALE GENOMIC DNA]</scope>
    <source>
        <strain evidence="2">FDAARGOS_147</strain>
    </source>
</reference>